<dbReference type="PIRSF" id="PIRSF001589">
    <property type="entry name" value="Asn_synthetase_glu-h"/>
    <property type="match status" value="1"/>
</dbReference>
<dbReference type="PANTHER" id="PTHR43284:SF1">
    <property type="entry name" value="ASPARAGINE SYNTHETASE"/>
    <property type="match status" value="1"/>
</dbReference>
<evidence type="ECO:0000259" key="9">
    <source>
        <dbReference type="PROSITE" id="PS51278"/>
    </source>
</evidence>
<dbReference type="SUPFAM" id="SSF56235">
    <property type="entry name" value="N-terminal nucleophile aminohydrolases (Ntn hydrolases)"/>
    <property type="match status" value="1"/>
</dbReference>
<dbReference type="InterPro" id="IPR017932">
    <property type="entry name" value="GATase_2_dom"/>
</dbReference>
<dbReference type="SUPFAM" id="SSF52402">
    <property type="entry name" value="Adenine nucleotide alpha hydrolases-like"/>
    <property type="match status" value="1"/>
</dbReference>
<accession>A0ABP6MBE0</accession>
<dbReference type="Pfam" id="PF00733">
    <property type="entry name" value="Asn_synthase"/>
    <property type="match status" value="2"/>
</dbReference>
<dbReference type="CDD" id="cd00712">
    <property type="entry name" value="AsnB"/>
    <property type="match status" value="1"/>
</dbReference>
<evidence type="ECO:0000256" key="6">
    <source>
        <dbReference type="ARBA" id="ARBA00022888"/>
    </source>
</evidence>
<evidence type="ECO:0000313" key="11">
    <source>
        <dbReference type="Proteomes" id="UP001501637"/>
    </source>
</evidence>
<comment type="pathway">
    <text evidence="1">Amino-acid biosynthesis; L-asparagine biosynthesis; L-asparagine from L-aspartate (L-Gln route): step 1/1.</text>
</comment>
<comment type="caution">
    <text evidence="10">The sequence shown here is derived from an EMBL/GenBank/DDBJ whole genome shotgun (WGS) entry which is preliminary data.</text>
</comment>
<evidence type="ECO:0000313" key="10">
    <source>
        <dbReference type="EMBL" id="GAA3097554.1"/>
    </source>
</evidence>
<evidence type="ECO:0000256" key="7">
    <source>
        <dbReference type="ARBA" id="ARBA00022962"/>
    </source>
</evidence>
<sequence length="509" mass="57523">MCGIAAIIDTDPMPDTGQQGERRDRELLAMLARIRHRGDTECFAEHSVEPGVALGTNRLAIVDREHAKQPQTDTQGQVSVAYNGELYGFQSVRRELEGLGHTFRTASDTEVLIHGYLEWGEKLLDRLNGMFAFVLHDRRDGSFLAARDHVGIKPLYYVRRGTAYYFASEQKCLLTYDAPIHTVSPGTFLRNGREERYFSLSTTPRHIGPREAVGTYRRLFDEAVRQQVDTDLPLAVTFSGGIDSAAVLHTARRFHPAVTAFTIGFEGSADVEVAERYCREEGIAHVVARLDRQELIDAIPEVVHGAEFFEAIDAMDTCVGQFAFRLVKEHGFKLALCGEGSDEVNAGYDLFRQHDDPVELMRYRVHNLHRTDLQRVDRSSMMHSVETRVPFMDRRLLEFAYSVPMDLKLRDGQDKWLLREAFRGRLPSYLVDRPKIRMPDGSGLKNTLVDHARTQGGVDPGIGADIGVDTPEGAFFLQQYLKAGFPMPRERHKRAGYDYSANGYFEFVS</sequence>
<dbReference type="InterPro" id="IPR051786">
    <property type="entry name" value="ASN_synthetase/amidase"/>
</dbReference>
<dbReference type="RefSeq" id="WP_344520364.1">
    <property type="nucleotide sequence ID" value="NZ_BAAAUG010000031.1"/>
</dbReference>
<keyword evidence="7" id="KW-0315">Glutamine amidotransferase</keyword>
<organism evidence="10 11">
    <name type="scientific">Streptomyces rectiviolaceus</name>
    <dbReference type="NCBI Taxonomy" id="332591"/>
    <lineage>
        <taxon>Bacteria</taxon>
        <taxon>Bacillati</taxon>
        <taxon>Actinomycetota</taxon>
        <taxon>Actinomycetes</taxon>
        <taxon>Kitasatosporales</taxon>
        <taxon>Streptomycetaceae</taxon>
        <taxon>Streptomyces</taxon>
    </lineage>
</organism>
<evidence type="ECO:0000256" key="3">
    <source>
        <dbReference type="ARBA" id="ARBA00012737"/>
    </source>
</evidence>
<evidence type="ECO:0000256" key="1">
    <source>
        <dbReference type="ARBA" id="ARBA00005187"/>
    </source>
</evidence>
<dbReference type="InterPro" id="IPR029055">
    <property type="entry name" value="Ntn_hydrolases_N"/>
</dbReference>
<keyword evidence="6" id="KW-0028">Amino-acid biosynthesis</keyword>
<dbReference type="EC" id="6.3.5.4" evidence="3"/>
<comment type="similarity">
    <text evidence="2">Belongs to the asparagine synthetase family.</text>
</comment>
<dbReference type="Gene3D" id="3.60.20.10">
    <property type="entry name" value="Glutamine Phosphoribosylpyrophosphate, subunit 1, domain 1"/>
    <property type="match status" value="1"/>
</dbReference>
<proteinExistence type="inferred from homology"/>
<name>A0ABP6MBE0_9ACTN</name>
<dbReference type="PROSITE" id="PS51278">
    <property type="entry name" value="GATASE_TYPE_2"/>
    <property type="match status" value="1"/>
</dbReference>
<keyword evidence="11" id="KW-1185">Reference proteome</keyword>
<evidence type="ECO:0000256" key="4">
    <source>
        <dbReference type="ARBA" id="ARBA00022741"/>
    </source>
</evidence>
<dbReference type="Pfam" id="PF13537">
    <property type="entry name" value="GATase_7"/>
    <property type="match status" value="1"/>
</dbReference>
<dbReference type="EMBL" id="BAAAUG010000031">
    <property type="protein sequence ID" value="GAA3097554.1"/>
    <property type="molecule type" value="Genomic_DNA"/>
</dbReference>
<dbReference type="InterPro" id="IPR001962">
    <property type="entry name" value="Asn_synthase"/>
</dbReference>
<evidence type="ECO:0000256" key="5">
    <source>
        <dbReference type="ARBA" id="ARBA00022840"/>
    </source>
</evidence>
<evidence type="ECO:0000256" key="2">
    <source>
        <dbReference type="ARBA" id="ARBA00005752"/>
    </source>
</evidence>
<keyword evidence="4" id="KW-0547">Nucleotide-binding</keyword>
<dbReference type="PANTHER" id="PTHR43284">
    <property type="entry name" value="ASPARAGINE SYNTHETASE (GLUTAMINE-HYDROLYZING)"/>
    <property type="match status" value="1"/>
</dbReference>
<dbReference type="InterPro" id="IPR033738">
    <property type="entry name" value="AsnB_N"/>
</dbReference>
<comment type="catalytic activity">
    <reaction evidence="8">
        <text>L-aspartate + L-glutamine + ATP + H2O = L-asparagine + L-glutamate + AMP + diphosphate + H(+)</text>
        <dbReference type="Rhea" id="RHEA:12228"/>
        <dbReference type="ChEBI" id="CHEBI:15377"/>
        <dbReference type="ChEBI" id="CHEBI:15378"/>
        <dbReference type="ChEBI" id="CHEBI:29985"/>
        <dbReference type="ChEBI" id="CHEBI:29991"/>
        <dbReference type="ChEBI" id="CHEBI:30616"/>
        <dbReference type="ChEBI" id="CHEBI:33019"/>
        <dbReference type="ChEBI" id="CHEBI:58048"/>
        <dbReference type="ChEBI" id="CHEBI:58359"/>
        <dbReference type="ChEBI" id="CHEBI:456215"/>
        <dbReference type="EC" id="6.3.5.4"/>
    </reaction>
</comment>
<protein>
    <recommendedName>
        <fullName evidence="3">asparagine synthase (glutamine-hydrolyzing)</fullName>
        <ecNumber evidence="3">6.3.5.4</ecNumber>
    </recommendedName>
</protein>
<evidence type="ECO:0000256" key="8">
    <source>
        <dbReference type="ARBA" id="ARBA00048741"/>
    </source>
</evidence>
<dbReference type="CDD" id="cd01991">
    <property type="entry name" value="Asn_synthase_B_C"/>
    <property type="match status" value="1"/>
</dbReference>
<dbReference type="Proteomes" id="UP001501637">
    <property type="component" value="Unassembled WGS sequence"/>
</dbReference>
<dbReference type="InterPro" id="IPR014729">
    <property type="entry name" value="Rossmann-like_a/b/a_fold"/>
</dbReference>
<gene>
    <name evidence="10" type="ORF">GCM10010449_21190</name>
</gene>
<dbReference type="Gene3D" id="3.40.50.620">
    <property type="entry name" value="HUPs"/>
    <property type="match status" value="1"/>
</dbReference>
<reference evidence="11" key="1">
    <citation type="journal article" date="2019" name="Int. J. Syst. Evol. Microbiol.">
        <title>The Global Catalogue of Microorganisms (GCM) 10K type strain sequencing project: providing services to taxonomists for standard genome sequencing and annotation.</title>
        <authorList>
            <consortium name="The Broad Institute Genomics Platform"/>
            <consortium name="The Broad Institute Genome Sequencing Center for Infectious Disease"/>
            <person name="Wu L."/>
            <person name="Ma J."/>
        </authorList>
    </citation>
    <scope>NUCLEOTIDE SEQUENCE [LARGE SCALE GENOMIC DNA]</scope>
    <source>
        <strain evidence="11">JCM 9092</strain>
    </source>
</reference>
<keyword evidence="6" id="KW-0061">Asparagine biosynthesis</keyword>
<feature type="domain" description="Glutamine amidotransferase type-2" evidence="9">
    <location>
        <begin position="2"/>
        <end position="194"/>
    </location>
</feature>
<keyword evidence="5" id="KW-0067">ATP-binding</keyword>
<dbReference type="InterPro" id="IPR006426">
    <property type="entry name" value="Asn_synth_AEB"/>
</dbReference>